<feature type="domain" description="Methyltransferase" evidence="1">
    <location>
        <begin position="47"/>
        <end position="140"/>
    </location>
</feature>
<dbReference type="CDD" id="cd02440">
    <property type="entry name" value="AdoMet_MTases"/>
    <property type="match status" value="1"/>
</dbReference>
<dbReference type="Gene3D" id="3.40.50.150">
    <property type="entry name" value="Vaccinia Virus protein VP39"/>
    <property type="match status" value="1"/>
</dbReference>
<dbReference type="RefSeq" id="WP_285608116.1">
    <property type="nucleotide sequence ID" value="NZ_BSDC01000002.1"/>
</dbReference>
<proteinExistence type="predicted"/>
<protein>
    <recommendedName>
        <fullName evidence="1">Methyltransferase domain-containing protein</fullName>
    </recommendedName>
</protein>
<accession>A0ABQ5PXI3</accession>
<reference evidence="2" key="1">
    <citation type="journal article" date="2023" name="Antonie Van Leeuwenhoek">
        <title>Mesoterricola silvestris gen. nov., sp. nov., Mesoterricola sediminis sp. nov., Geothrix oryzae sp. nov., Geothrix edaphica sp. nov., Geothrix rubra sp. nov., and Geothrix limicola sp. nov., six novel members of Acidobacteriota isolated from soils.</title>
        <authorList>
            <person name="Itoh H."/>
            <person name="Sugisawa Y."/>
            <person name="Mise K."/>
            <person name="Xu Z."/>
            <person name="Kuniyasu M."/>
            <person name="Ushijima N."/>
            <person name="Kawano K."/>
            <person name="Kobayashi E."/>
            <person name="Shiratori Y."/>
            <person name="Masuda Y."/>
            <person name="Senoo K."/>
        </authorList>
    </citation>
    <scope>NUCLEOTIDE SEQUENCE</scope>
    <source>
        <strain evidence="2">Red802</strain>
    </source>
</reference>
<dbReference type="InterPro" id="IPR029063">
    <property type="entry name" value="SAM-dependent_MTases_sf"/>
</dbReference>
<gene>
    <name evidence="2" type="ORF">GETHED_15440</name>
</gene>
<dbReference type="EMBL" id="BSDC01000002">
    <property type="protein sequence ID" value="GLH67180.1"/>
    <property type="molecule type" value="Genomic_DNA"/>
</dbReference>
<evidence type="ECO:0000313" key="3">
    <source>
        <dbReference type="Proteomes" id="UP001165044"/>
    </source>
</evidence>
<comment type="caution">
    <text evidence="2">The sequence shown here is derived from an EMBL/GenBank/DDBJ whole genome shotgun (WGS) entry which is preliminary data.</text>
</comment>
<dbReference type="PANTHER" id="PTHR43591">
    <property type="entry name" value="METHYLTRANSFERASE"/>
    <property type="match status" value="1"/>
</dbReference>
<dbReference type="Proteomes" id="UP001165044">
    <property type="component" value="Unassembled WGS sequence"/>
</dbReference>
<dbReference type="Pfam" id="PF13649">
    <property type="entry name" value="Methyltransf_25"/>
    <property type="match status" value="1"/>
</dbReference>
<keyword evidence="3" id="KW-1185">Reference proteome</keyword>
<sequence length="273" mass="28962">MTQLSPDQVAGNWGAIASDYERAFENLSAQYAAHALRLLALRAGDRVLDVAAGTGTFSLQAARAGAEVLATDFAPGMVARLRERIAAEGLGGISAEVMDGQALALPDASFDVAASVLGLIFFPDLERGLGELRRVLRAGGRAAVVCWRDPASLPLMTLVRQAIQRVAPEFQPPSAPPVWARLAGAEVLKIRMEAAGFRRVEVVTSTAIQRIDAPEAYWAGFTRSAPPLAYLFSQLGPERTAAVGREYIEALRAQSKDGVPTLTVEACLGIGHA</sequence>
<dbReference type="PANTHER" id="PTHR43591:SF57">
    <property type="entry name" value="METHYLTRANSFERASE DOMAIN-CONTAINING PROTEIN-RELATED"/>
    <property type="match status" value="1"/>
</dbReference>
<name>A0ABQ5PXI3_9BACT</name>
<dbReference type="SUPFAM" id="SSF53335">
    <property type="entry name" value="S-adenosyl-L-methionine-dependent methyltransferases"/>
    <property type="match status" value="1"/>
</dbReference>
<evidence type="ECO:0000313" key="2">
    <source>
        <dbReference type="EMBL" id="GLH67180.1"/>
    </source>
</evidence>
<evidence type="ECO:0000259" key="1">
    <source>
        <dbReference type="Pfam" id="PF13649"/>
    </source>
</evidence>
<dbReference type="InterPro" id="IPR041698">
    <property type="entry name" value="Methyltransf_25"/>
</dbReference>
<organism evidence="2 3">
    <name type="scientific">Geothrix edaphica</name>
    <dbReference type="NCBI Taxonomy" id="2927976"/>
    <lineage>
        <taxon>Bacteria</taxon>
        <taxon>Pseudomonadati</taxon>
        <taxon>Acidobacteriota</taxon>
        <taxon>Holophagae</taxon>
        <taxon>Holophagales</taxon>
        <taxon>Holophagaceae</taxon>
        <taxon>Geothrix</taxon>
    </lineage>
</organism>